<dbReference type="SMART" id="SM00355">
    <property type="entry name" value="ZnF_C2H2"/>
    <property type="match status" value="6"/>
</dbReference>
<reference evidence="16" key="2">
    <citation type="submission" date="2025-09" db="UniProtKB">
        <authorList>
            <consortium name="Ensembl"/>
        </authorList>
    </citation>
    <scope>IDENTIFICATION</scope>
</reference>
<accession>A0A3Q3EN50</accession>
<dbReference type="FunFam" id="3.30.160.60:FF:000478">
    <property type="entry name" value="Zinc finger protein 133"/>
    <property type="match status" value="1"/>
</dbReference>
<evidence type="ECO:0000259" key="15">
    <source>
        <dbReference type="PROSITE" id="PS50879"/>
    </source>
</evidence>
<dbReference type="FunFam" id="3.30.160.60:FF:000966">
    <property type="entry name" value="ZFP90 zinc finger protein"/>
    <property type="match status" value="1"/>
</dbReference>
<feature type="domain" description="C2H2-type" evidence="14">
    <location>
        <begin position="407"/>
        <end position="434"/>
    </location>
</feature>
<protein>
    <recommendedName>
        <fullName evidence="18">Protein krueppel</fullName>
    </recommendedName>
</protein>
<name>A0A3Q3EN50_9LABR</name>
<feature type="domain" description="C2H2-type" evidence="14">
    <location>
        <begin position="325"/>
        <end position="352"/>
    </location>
</feature>
<evidence type="ECO:0000256" key="8">
    <source>
        <dbReference type="ARBA" id="ARBA00023015"/>
    </source>
</evidence>
<feature type="domain" description="C2H2-type" evidence="14">
    <location>
        <begin position="298"/>
        <end position="325"/>
    </location>
</feature>
<dbReference type="Proteomes" id="UP000261660">
    <property type="component" value="Unplaced"/>
</dbReference>
<evidence type="ECO:0000256" key="5">
    <source>
        <dbReference type="ARBA" id="ARBA00022737"/>
    </source>
</evidence>
<feature type="domain" description="RNase H type-1" evidence="15">
    <location>
        <begin position="1"/>
        <end position="27"/>
    </location>
</feature>
<dbReference type="PROSITE" id="PS50879">
    <property type="entry name" value="RNASE_H_1"/>
    <property type="match status" value="1"/>
</dbReference>
<comment type="similarity">
    <text evidence="3">Belongs to the krueppel C2H2-type zinc-finger protein family.</text>
</comment>
<keyword evidence="9" id="KW-0238">DNA-binding</keyword>
<evidence type="ECO:0000256" key="2">
    <source>
        <dbReference type="ARBA" id="ARBA00004123"/>
    </source>
</evidence>
<evidence type="ECO:0000256" key="12">
    <source>
        <dbReference type="PROSITE-ProRule" id="PRU00042"/>
    </source>
</evidence>
<dbReference type="PROSITE" id="PS00028">
    <property type="entry name" value="ZINC_FINGER_C2H2_1"/>
    <property type="match status" value="5"/>
</dbReference>
<dbReference type="Gene3D" id="3.30.160.60">
    <property type="entry name" value="Classic Zinc Finger"/>
    <property type="match status" value="6"/>
</dbReference>
<dbReference type="PROSITE" id="PS50157">
    <property type="entry name" value="ZINC_FINGER_C2H2_2"/>
    <property type="match status" value="6"/>
</dbReference>
<dbReference type="PANTHER" id="PTHR24388:SF50">
    <property type="entry name" value="ZINC FINGER PROTEIN 646"/>
    <property type="match status" value="1"/>
</dbReference>
<dbReference type="FunFam" id="3.30.160.60:FF:002343">
    <property type="entry name" value="Zinc finger protein 33A"/>
    <property type="match status" value="1"/>
</dbReference>
<dbReference type="Pfam" id="PF00096">
    <property type="entry name" value="zf-C2H2"/>
    <property type="match status" value="5"/>
</dbReference>
<feature type="domain" description="C2H2-type" evidence="14">
    <location>
        <begin position="353"/>
        <end position="380"/>
    </location>
</feature>
<dbReference type="STRING" id="56723.ENSLBEP00000008714"/>
<keyword evidence="17" id="KW-1185">Reference proteome</keyword>
<dbReference type="GO" id="GO:0004523">
    <property type="term" value="F:RNA-DNA hybrid ribonuclease activity"/>
    <property type="evidence" value="ECO:0007669"/>
    <property type="project" value="InterPro"/>
</dbReference>
<reference evidence="16" key="1">
    <citation type="submission" date="2025-08" db="UniProtKB">
        <authorList>
            <consortium name="Ensembl"/>
        </authorList>
    </citation>
    <scope>IDENTIFICATION</scope>
</reference>
<feature type="domain" description="C2H2-type" evidence="14">
    <location>
        <begin position="270"/>
        <end position="297"/>
    </location>
</feature>
<evidence type="ECO:0000256" key="9">
    <source>
        <dbReference type="ARBA" id="ARBA00023125"/>
    </source>
</evidence>
<dbReference type="GeneTree" id="ENSGT01150000286959"/>
<sequence>MMFLLVPAHKGFKGNELADKVAKEATKNTQMDLIVSISGTEVKSIIKQRLKEKVARLRFGHTGFNNTLFKTGKHKYDYCGQEETVEHVMMENLKEIKGFISDFLIQQMSPLSTSMKPKQLALQRVGNDLWERSHRSALNPGCPLSRTKPQHIKEEHEELWSSQEEEQLQELEETDTTKFPFTPVSVKSEDGEEKPQSSQLHQRQTEQMETGGDGEDCGGAEPERDSDPERRLQPVTEVKTDDSHDWQETREDLSELNFKNKKLQTGKKPHRCSECGKRFNAKGNLTRHMMIHTGEKPFSCSQCEKIFTLKASLTYHMAIHKEKSFRCSECGKTFYRQRDLTIHMILHTGEKPFSCSQCGKQFRQKGGLKSHMLVHTGAKTFSCSVCSKSFTQRGNLTMLFHTGEKPFSCSFCSKSFTQRDSLARHKLVHTGEKC</sequence>
<feature type="domain" description="C2H2-type" evidence="14">
    <location>
        <begin position="381"/>
        <end position="406"/>
    </location>
</feature>
<evidence type="ECO:0000256" key="11">
    <source>
        <dbReference type="ARBA" id="ARBA00023242"/>
    </source>
</evidence>
<keyword evidence="11" id="KW-0539">Nucleus</keyword>
<dbReference type="GO" id="GO:0008270">
    <property type="term" value="F:zinc ion binding"/>
    <property type="evidence" value="ECO:0007669"/>
    <property type="project" value="UniProtKB-KW"/>
</dbReference>
<evidence type="ECO:0000256" key="3">
    <source>
        <dbReference type="ARBA" id="ARBA00006991"/>
    </source>
</evidence>
<evidence type="ECO:0000256" key="10">
    <source>
        <dbReference type="ARBA" id="ARBA00023163"/>
    </source>
</evidence>
<feature type="compositionally biased region" description="Polar residues" evidence="13">
    <location>
        <begin position="196"/>
        <end position="208"/>
    </location>
</feature>
<dbReference type="FunFam" id="3.30.160.60:FF:000508">
    <property type="entry name" value="Myeloid zinc finger 1"/>
    <property type="match status" value="1"/>
</dbReference>
<dbReference type="AlphaFoldDB" id="A0A3Q3EN50"/>
<dbReference type="InterPro" id="IPR002156">
    <property type="entry name" value="RNaseH_domain"/>
</dbReference>
<keyword evidence="5" id="KW-0677">Repeat</keyword>
<dbReference type="InterPro" id="IPR036236">
    <property type="entry name" value="Znf_C2H2_sf"/>
</dbReference>
<evidence type="ECO:0000256" key="4">
    <source>
        <dbReference type="ARBA" id="ARBA00022723"/>
    </source>
</evidence>
<evidence type="ECO:0000256" key="1">
    <source>
        <dbReference type="ARBA" id="ARBA00003767"/>
    </source>
</evidence>
<comment type="function">
    <text evidence="1">May be involved in transcriptional regulation.</text>
</comment>
<dbReference type="GO" id="GO:0000978">
    <property type="term" value="F:RNA polymerase II cis-regulatory region sequence-specific DNA binding"/>
    <property type="evidence" value="ECO:0007669"/>
    <property type="project" value="TreeGrafter"/>
</dbReference>
<evidence type="ECO:0000259" key="14">
    <source>
        <dbReference type="PROSITE" id="PS50157"/>
    </source>
</evidence>
<keyword evidence="4" id="KW-0479">Metal-binding</keyword>
<comment type="subcellular location">
    <subcellularLocation>
        <location evidence="2">Nucleus</location>
    </subcellularLocation>
</comment>
<dbReference type="Ensembl" id="ENSLBET00000009174.1">
    <property type="protein sequence ID" value="ENSLBEP00000008714.1"/>
    <property type="gene ID" value="ENSLBEG00000006728.1"/>
</dbReference>
<dbReference type="GO" id="GO:0005634">
    <property type="term" value="C:nucleus"/>
    <property type="evidence" value="ECO:0007669"/>
    <property type="project" value="UniProtKB-SubCell"/>
</dbReference>
<dbReference type="GO" id="GO:0042802">
    <property type="term" value="F:identical protein binding"/>
    <property type="evidence" value="ECO:0007669"/>
    <property type="project" value="UniProtKB-ARBA"/>
</dbReference>
<evidence type="ECO:0000256" key="13">
    <source>
        <dbReference type="SAM" id="MobiDB-lite"/>
    </source>
</evidence>
<evidence type="ECO:0000256" key="6">
    <source>
        <dbReference type="ARBA" id="ARBA00022771"/>
    </source>
</evidence>
<evidence type="ECO:0000313" key="16">
    <source>
        <dbReference type="Ensembl" id="ENSLBEP00000008714.1"/>
    </source>
</evidence>
<evidence type="ECO:0000256" key="7">
    <source>
        <dbReference type="ARBA" id="ARBA00022833"/>
    </source>
</evidence>
<proteinExistence type="inferred from homology"/>
<feature type="compositionally biased region" description="Basic and acidic residues" evidence="13">
    <location>
        <begin position="221"/>
        <end position="251"/>
    </location>
</feature>
<dbReference type="InParanoid" id="A0A3Q3EN50"/>
<keyword evidence="7" id="KW-0862">Zinc</keyword>
<keyword evidence="10" id="KW-0804">Transcription</keyword>
<keyword evidence="6 12" id="KW-0863">Zinc-finger</keyword>
<feature type="compositionally biased region" description="Acidic residues" evidence="13">
    <location>
        <begin position="163"/>
        <end position="174"/>
    </location>
</feature>
<dbReference type="GO" id="GO:0000981">
    <property type="term" value="F:DNA-binding transcription factor activity, RNA polymerase II-specific"/>
    <property type="evidence" value="ECO:0007669"/>
    <property type="project" value="TreeGrafter"/>
</dbReference>
<feature type="region of interest" description="Disordered" evidence="13">
    <location>
        <begin position="153"/>
        <end position="251"/>
    </location>
</feature>
<dbReference type="SUPFAM" id="SSF57667">
    <property type="entry name" value="beta-beta-alpha zinc fingers"/>
    <property type="match status" value="3"/>
</dbReference>
<dbReference type="InterPro" id="IPR050527">
    <property type="entry name" value="Snail/Krueppel_Znf"/>
</dbReference>
<keyword evidence="8" id="KW-0805">Transcription regulation</keyword>
<evidence type="ECO:0008006" key="18">
    <source>
        <dbReference type="Google" id="ProtNLM"/>
    </source>
</evidence>
<dbReference type="FunFam" id="3.30.160.60:FF:000446">
    <property type="entry name" value="Zinc finger protein"/>
    <property type="match status" value="2"/>
</dbReference>
<evidence type="ECO:0000313" key="17">
    <source>
        <dbReference type="Proteomes" id="UP000261660"/>
    </source>
</evidence>
<dbReference type="PANTHER" id="PTHR24388">
    <property type="entry name" value="ZINC FINGER PROTEIN"/>
    <property type="match status" value="1"/>
</dbReference>
<organism evidence="16 17">
    <name type="scientific">Labrus bergylta</name>
    <name type="common">ballan wrasse</name>
    <dbReference type="NCBI Taxonomy" id="56723"/>
    <lineage>
        <taxon>Eukaryota</taxon>
        <taxon>Metazoa</taxon>
        <taxon>Chordata</taxon>
        <taxon>Craniata</taxon>
        <taxon>Vertebrata</taxon>
        <taxon>Euteleostomi</taxon>
        <taxon>Actinopterygii</taxon>
        <taxon>Neopterygii</taxon>
        <taxon>Teleostei</taxon>
        <taxon>Neoteleostei</taxon>
        <taxon>Acanthomorphata</taxon>
        <taxon>Eupercaria</taxon>
        <taxon>Labriformes</taxon>
        <taxon>Labridae</taxon>
        <taxon>Labrus</taxon>
    </lineage>
</organism>
<dbReference type="InterPro" id="IPR013087">
    <property type="entry name" value="Znf_C2H2_type"/>
</dbReference>